<keyword evidence="2" id="KW-1185">Reference proteome</keyword>
<name>A0ACB5SXH8_AMBMO</name>
<evidence type="ECO:0000313" key="1">
    <source>
        <dbReference type="EMBL" id="GME76069.1"/>
    </source>
</evidence>
<reference evidence="1" key="1">
    <citation type="submission" date="2023-04" db="EMBL/GenBank/DDBJ databases">
        <title>Ambrosiozyma monospora NBRC 10751.</title>
        <authorList>
            <person name="Ichikawa N."/>
            <person name="Sato H."/>
            <person name="Tonouchi N."/>
        </authorList>
    </citation>
    <scope>NUCLEOTIDE SEQUENCE</scope>
    <source>
        <strain evidence="1">NBRC 10751</strain>
    </source>
</reference>
<evidence type="ECO:0000313" key="2">
    <source>
        <dbReference type="Proteomes" id="UP001165064"/>
    </source>
</evidence>
<protein>
    <submittedName>
        <fullName evidence="1">Unnamed protein product</fullName>
    </submittedName>
</protein>
<comment type="caution">
    <text evidence="1">The sequence shown here is derived from an EMBL/GenBank/DDBJ whole genome shotgun (WGS) entry which is preliminary data.</text>
</comment>
<proteinExistence type="predicted"/>
<sequence>MSLMRLISKIFKKNNGLNLDSAYAIPDKNQFIPTDFSLVDIHEPESEEIVYPKLIQTNNDSKIWFKANTKLGGPRSAVTLKFNLPGSTSTPLNSLLMSLFVEMLDDDLNSVSYLASIAGLQHEVNVAREGLSLDVIGYSHKLENLLEVLIETFVKFTNPDKFDEVWNHPNKERELRFNAIKEKLTKSLKNFGYSVPYNQVGPIISSLINENSWLVDDEIESLKLVNYNSLKHYAANLLNICVVEVLIVGNYDKQHSLKISQMIESKLTNSLTLTQSQFTRGRSLNLPTNHTYHYIKQNDDIKNINSCIEVFVQCGLISQDPKGRVITELIAQIMHEPFFNRLRTQEQLGYVVFSGIRETRTTYGLRLLIQSEKSTFYLLERIQSFLSKLGSTTISQMSEKEFQKHVGAVITKKQTKLKNLREARSRFWNRIATGYYDFNRRETDVSILKTLTLQDLQSYFQNKIMDSNNHGCLVVHLQSQIVPQVKFSNAIKAHFFNYIYQFGEFDELEYPHNEIDDVVDEFTSSGSNGDVGNDTNIEKLISLILTNSKIQETYGPEFFQNHKSDLIKYIKTQLAQPYNDNLASIKNLNSKISGTGKGEGNLNEIIEHTGEWKSSIPLTFAPDAKILDVYLDKETDGNVVEAKL</sequence>
<accession>A0ACB5SXH8</accession>
<organism evidence="1 2">
    <name type="scientific">Ambrosiozyma monospora</name>
    <name type="common">Yeast</name>
    <name type="synonym">Endomycopsis monosporus</name>
    <dbReference type="NCBI Taxonomy" id="43982"/>
    <lineage>
        <taxon>Eukaryota</taxon>
        <taxon>Fungi</taxon>
        <taxon>Dikarya</taxon>
        <taxon>Ascomycota</taxon>
        <taxon>Saccharomycotina</taxon>
        <taxon>Pichiomycetes</taxon>
        <taxon>Pichiales</taxon>
        <taxon>Pichiaceae</taxon>
        <taxon>Ambrosiozyma</taxon>
    </lineage>
</organism>
<gene>
    <name evidence="1" type="ORF">Amon02_000243300</name>
</gene>
<dbReference type="Proteomes" id="UP001165064">
    <property type="component" value="Unassembled WGS sequence"/>
</dbReference>
<dbReference type="EMBL" id="BSXS01001398">
    <property type="protein sequence ID" value="GME76069.1"/>
    <property type="molecule type" value="Genomic_DNA"/>
</dbReference>